<accession>A0A024U6Z9</accession>
<name>A0A024U6Z9_9STRA</name>
<evidence type="ECO:0000313" key="1">
    <source>
        <dbReference type="EMBL" id="ETW02201.1"/>
    </source>
</evidence>
<gene>
    <name evidence="1" type="ORF">H310_05767</name>
</gene>
<dbReference type="RefSeq" id="XP_008868806.1">
    <property type="nucleotide sequence ID" value="XM_008870584.1"/>
</dbReference>
<organism evidence="1">
    <name type="scientific">Aphanomyces invadans</name>
    <dbReference type="NCBI Taxonomy" id="157072"/>
    <lineage>
        <taxon>Eukaryota</taxon>
        <taxon>Sar</taxon>
        <taxon>Stramenopiles</taxon>
        <taxon>Oomycota</taxon>
        <taxon>Saprolegniomycetes</taxon>
        <taxon>Saprolegniales</taxon>
        <taxon>Verrucalvaceae</taxon>
        <taxon>Aphanomyces</taxon>
    </lineage>
</organism>
<sequence>MMLAATMSRRLSTKSPLVEISRVPRTASWSLEDLHRHPNQHDVLTRESFLNLAELSHLYIPDDKLPKLMSEVEAIIQCTRVIQEATVHANVHDVYSKNSFGQGTHTTSPLCCYWSSVRCSTRGPVARRRRHRRQLP</sequence>
<dbReference type="EMBL" id="KI913961">
    <property type="protein sequence ID" value="ETW02201.1"/>
    <property type="molecule type" value="Genomic_DNA"/>
</dbReference>
<reference evidence="1" key="1">
    <citation type="submission" date="2013-12" db="EMBL/GenBank/DDBJ databases">
        <title>The Genome Sequence of Aphanomyces invadans NJM9701.</title>
        <authorList>
            <consortium name="The Broad Institute Genomics Platform"/>
            <person name="Russ C."/>
            <person name="Tyler B."/>
            <person name="van West P."/>
            <person name="Dieguez-Uribeondo J."/>
            <person name="Young S.K."/>
            <person name="Zeng Q."/>
            <person name="Gargeya S."/>
            <person name="Fitzgerald M."/>
            <person name="Abouelleil A."/>
            <person name="Alvarado L."/>
            <person name="Chapman S.B."/>
            <person name="Gainer-Dewar J."/>
            <person name="Goldberg J."/>
            <person name="Griggs A."/>
            <person name="Gujja S."/>
            <person name="Hansen M."/>
            <person name="Howarth C."/>
            <person name="Imamovic A."/>
            <person name="Ireland A."/>
            <person name="Larimer J."/>
            <person name="McCowan C."/>
            <person name="Murphy C."/>
            <person name="Pearson M."/>
            <person name="Poon T.W."/>
            <person name="Priest M."/>
            <person name="Roberts A."/>
            <person name="Saif S."/>
            <person name="Shea T."/>
            <person name="Sykes S."/>
            <person name="Wortman J."/>
            <person name="Nusbaum C."/>
            <person name="Birren B."/>
        </authorList>
    </citation>
    <scope>NUCLEOTIDE SEQUENCE [LARGE SCALE GENOMIC DNA]</scope>
    <source>
        <strain evidence="1">NJM9701</strain>
    </source>
</reference>
<dbReference type="GeneID" id="20082817"/>
<dbReference type="AlphaFoldDB" id="A0A024U6Z9"/>
<proteinExistence type="predicted"/>
<protein>
    <submittedName>
        <fullName evidence="1">Uncharacterized protein</fullName>
    </submittedName>
</protein>
<dbReference type="VEuPathDB" id="FungiDB:H310_05767"/>
<dbReference type="OrthoDB" id="5394539at2759"/>